<dbReference type="AlphaFoldDB" id="A0A8J3KTP1"/>
<gene>
    <name evidence="1" type="ORF">Cco03nite_51230</name>
</gene>
<dbReference type="InterPro" id="IPR011989">
    <property type="entry name" value="ARM-like"/>
</dbReference>
<organism evidence="1 2">
    <name type="scientific">Catellatospora coxensis</name>
    <dbReference type="NCBI Taxonomy" id="310354"/>
    <lineage>
        <taxon>Bacteria</taxon>
        <taxon>Bacillati</taxon>
        <taxon>Actinomycetota</taxon>
        <taxon>Actinomycetes</taxon>
        <taxon>Micromonosporales</taxon>
        <taxon>Micromonosporaceae</taxon>
        <taxon>Catellatospora</taxon>
    </lineage>
</organism>
<protein>
    <recommendedName>
        <fullName evidence="3">Leucine rich repeat (LRR) protein</fullName>
    </recommendedName>
</protein>
<name>A0A8J3KTP1_9ACTN</name>
<dbReference type="SUPFAM" id="SSF48371">
    <property type="entry name" value="ARM repeat"/>
    <property type="match status" value="2"/>
</dbReference>
<dbReference type="InterPro" id="IPR016024">
    <property type="entry name" value="ARM-type_fold"/>
</dbReference>
<evidence type="ECO:0000313" key="1">
    <source>
        <dbReference type="EMBL" id="GIG08423.1"/>
    </source>
</evidence>
<comment type="caution">
    <text evidence="1">The sequence shown here is derived from an EMBL/GenBank/DDBJ whole genome shotgun (WGS) entry which is preliminary data.</text>
</comment>
<dbReference type="Proteomes" id="UP000630887">
    <property type="component" value="Unassembled WGS sequence"/>
</dbReference>
<reference evidence="1 2" key="1">
    <citation type="submission" date="2021-01" db="EMBL/GenBank/DDBJ databases">
        <title>Whole genome shotgun sequence of Catellatospora coxensis NBRC 107359.</title>
        <authorList>
            <person name="Komaki H."/>
            <person name="Tamura T."/>
        </authorList>
    </citation>
    <scope>NUCLEOTIDE SEQUENCE [LARGE SCALE GENOMIC DNA]</scope>
    <source>
        <strain evidence="1 2">NBRC 107359</strain>
    </source>
</reference>
<evidence type="ECO:0008006" key="3">
    <source>
        <dbReference type="Google" id="ProtNLM"/>
    </source>
</evidence>
<evidence type="ECO:0000313" key="2">
    <source>
        <dbReference type="Proteomes" id="UP000630887"/>
    </source>
</evidence>
<accession>A0A8J3KTP1</accession>
<dbReference type="Gene3D" id="1.25.10.10">
    <property type="entry name" value="Leucine-rich Repeat Variant"/>
    <property type="match status" value="2"/>
</dbReference>
<sequence length="453" mass="50092">MDQQVLQNLAGNPAAPEDVLVRLARDRHLAGLVAARRGELPDAVADTIAGHRDPALITSLSRRGNVSAVKAWQLAEHPVAVVRQAWRDAPRQRLVDDRYLTIGELEQLLGMPRSELASHHDPVVRAAAARCWFDPPADVHRALLTDADPAVRAAAVSPRHPQTPADLQPEFLRDPRTRAVLARYAQLTDDQATALAMDPDVAVRVGLAHHPALPPPVRELLFQDPEDEVHLTILQHPSLTEEERIRRYDACQAAAASGDETAEVVVVFFDLVAPDWLRAAPLERRLAYLDSPFIAFREAVAWTRDLPPEAYARLDADPAHRVRWAAAKRPDAPPAVLERMLRERGDSRKTRWRWTDHPNFPTEVLHTYADHPDERVRSYAPRDPALPPKTLSRLAADPSAVVRRAVAAGPGSPAEILAALLADPDPWVVERAAANPRLPVSLMHDLLDRAGLP</sequence>
<keyword evidence="2" id="KW-1185">Reference proteome</keyword>
<dbReference type="RefSeq" id="WP_203694734.1">
    <property type="nucleotide sequence ID" value="NZ_BAAALC010000007.1"/>
</dbReference>
<proteinExistence type="predicted"/>
<dbReference type="EMBL" id="BONI01000047">
    <property type="protein sequence ID" value="GIG08423.1"/>
    <property type="molecule type" value="Genomic_DNA"/>
</dbReference>